<dbReference type="InterPro" id="IPR006119">
    <property type="entry name" value="Resolv_N"/>
</dbReference>
<dbReference type="Gene3D" id="3.40.50.1390">
    <property type="entry name" value="Resolvase, N-terminal catalytic domain"/>
    <property type="match status" value="1"/>
</dbReference>
<dbReference type="InterPro" id="IPR051491">
    <property type="entry name" value="Recombinase/Transposase-rel"/>
</dbReference>
<dbReference type="Pfam" id="PF00239">
    <property type="entry name" value="Resolvase"/>
    <property type="match status" value="1"/>
</dbReference>
<evidence type="ECO:0000259" key="2">
    <source>
        <dbReference type="PROSITE" id="PS51736"/>
    </source>
</evidence>
<dbReference type="PANTHER" id="PTHR36172:SF1">
    <property type="entry name" value="RESOLVASE-RELATED"/>
    <property type="match status" value="1"/>
</dbReference>
<evidence type="ECO:0000313" key="3">
    <source>
        <dbReference type="EMBL" id="EQD38193.1"/>
    </source>
</evidence>
<proteinExistence type="predicted"/>
<dbReference type="InterPro" id="IPR036162">
    <property type="entry name" value="Resolvase-like_N_sf"/>
</dbReference>
<feature type="region of interest" description="Disordered" evidence="1">
    <location>
        <begin position="39"/>
        <end position="61"/>
    </location>
</feature>
<dbReference type="SUPFAM" id="SSF53041">
    <property type="entry name" value="Resolvase-like"/>
    <property type="match status" value="1"/>
</dbReference>
<name>T0YYR9_9ZZZZ</name>
<protein>
    <submittedName>
        <fullName evidence="3">Resolvase domain protein</fullName>
    </submittedName>
</protein>
<organism evidence="3">
    <name type="scientific">mine drainage metagenome</name>
    <dbReference type="NCBI Taxonomy" id="410659"/>
    <lineage>
        <taxon>unclassified sequences</taxon>
        <taxon>metagenomes</taxon>
        <taxon>ecological metagenomes</taxon>
    </lineage>
</organism>
<dbReference type="PANTHER" id="PTHR36172">
    <property type="match status" value="1"/>
</dbReference>
<dbReference type="AlphaFoldDB" id="T0YYR9"/>
<dbReference type="PROSITE" id="PS51736">
    <property type="entry name" value="RECOMBINASES_3"/>
    <property type="match status" value="1"/>
</dbReference>
<comment type="caution">
    <text evidence="3">The sequence shown here is derived from an EMBL/GenBank/DDBJ whole genome shotgun (WGS) entry which is preliminary data.</text>
</comment>
<dbReference type="GO" id="GO:0000150">
    <property type="term" value="F:DNA strand exchange activity"/>
    <property type="evidence" value="ECO:0007669"/>
    <property type="project" value="InterPro"/>
</dbReference>
<reference evidence="3" key="1">
    <citation type="submission" date="2013-08" db="EMBL/GenBank/DDBJ databases">
        <authorList>
            <person name="Mendez C."/>
            <person name="Richter M."/>
            <person name="Ferrer M."/>
            <person name="Sanchez J."/>
        </authorList>
    </citation>
    <scope>NUCLEOTIDE SEQUENCE</scope>
</reference>
<accession>T0YYR9</accession>
<gene>
    <name evidence="3" type="ORF">B2A_11566</name>
</gene>
<feature type="domain" description="Resolvase/invertase-type recombinase catalytic" evidence="2">
    <location>
        <begin position="50"/>
        <end position="113"/>
    </location>
</feature>
<dbReference type="EMBL" id="AUZZ01008358">
    <property type="protein sequence ID" value="EQD38193.1"/>
    <property type="molecule type" value="Genomic_DNA"/>
</dbReference>
<sequence length="113" mass="12242">MKLSRWAREAGVDYRNALRWFHAGTLPEPSEQMRATGTILVDPGPQTSDGAGIYAGVSSHDQKGDLDRQVARLTAHVAQDGKKVVSVASEVGPGVNGHRQQLRAMLRDPKVGR</sequence>
<dbReference type="GO" id="GO:0003677">
    <property type="term" value="F:DNA binding"/>
    <property type="evidence" value="ECO:0007669"/>
    <property type="project" value="InterPro"/>
</dbReference>
<reference evidence="3" key="2">
    <citation type="journal article" date="2014" name="ISME J.">
        <title>Microbial stratification in low pH oxic and suboxic macroscopic growths along an acid mine drainage.</title>
        <authorList>
            <person name="Mendez-Garcia C."/>
            <person name="Mesa V."/>
            <person name="Sprenger R.R."/>
            <person name="Richter M."/>
            <person name="Diez M.S."/>
            <person name="Solano J."/>
            <person name="Bargiela R."/>
            <person name="Golyshina O.V."/>
            <person name="Manteca A."/>
            <person name="Ramos J.L."/>
            <person name="Gallego J.R."/>
            <person name="Llorente I."/>
            <person name="Martins Dos Santos V.A."/>
            <person name="Jensen O.N."/>
            <person name="Pelaez A.I."/>
            <person name="Sanchez J."/>
            <person name="Ferrer M."/>
        </authorList>
    </citation>
    <scope>NUCLEOTIDE SEQUENCE</scope>
</reference>
<evidence type="ECO:0000256" key="1">
    <source>
        <dbReference type="SAM" id="MobiDB-lite"/>
    </source>
</evidence>